<organism evidence="2">
    <name type="scientific">marine metagenome</name>
    <dbReference type="NCBI Taxonomy" id="408172"/>
    <lineage>
        <taxon>unclassified sequences</taxon>
        <taxon>metagenomes</taxon>
        <taxon>ecological metagenomes</taxon>
    </lineage>
</organism>
<dbReference type="CDD" id="cd07431">
    <property type="entry name" value="PHP_PolIIIA"/>
    <property type="match status" value="1"/>
</dbReference>
<dbReference type="PANTHER" id="PTHR32294:SF4">
    <property type="entry name" value="ERROR-PRONE DNA POLYMERASE"/>
    <property type="match status" value="1"/>
</dbReference>
<feature type="non-terminal residue" evidence="2">
    <location>
        <position position="180"/>
    </location>
</feature>
<dbReference type="GO" id="GO:0006260">
    <property type="term" value="P:DNA replication"/>
    <property type="evidence" value="ECO:0007669"/>
    <property type="project" value="InterPro"/>
</dbReference>
<proteinExistence type="predicted"/>
<name>A0A382QQL2_9ZZZZ</name>
<dbReference type="SUPFAM" id="SSF89550">
    <property type="entry name" value="PHP domain-like"/>
    <property type="match status" value="1"/>
</dbReference>
<evidence type="ECO:0000259" key="1">
    <source>
        <dbReference type="SMART" id="SM00481"/>
    </source>
</evidence>
<accession>A0A382QQL2</accession>
<evidence type="ECO:0000313" key="2">
    <source>
        <dbReference type="EMBL" id="SVC87237.1"/>
    </source>
</evidence>
<dbReference type="Gene3D" id="3.20.20.140">
    <property type="entry name" value="Metal-dependent hydrolases"/>
    <property type="match status" value="1"/>
</dbReference>
<dbReference type="EMBL" id="UINC01115884">
    <property type="protein sequence ID" value="SVC87237.1"/>
    <property type="molecule type" value="Genomic_DNA"/>
</dbReference>
<dbReference type="InterPro" id="IPR004013">
    <property type="entry name" value="PHP_dom"/>
</dbReference>
<feature type="domain" description="Polymerase/histidinol phosphatase N-terminal" evidence="1">
    <location>
        <begin position="8"/>
        <end position="75"/>
    </location>
</feature>
<feature type="non-terminal residue" evidence="2">
    <location>
        <position position="1"/>
    </location>
</feature>
<protein>
    <recommendedName>
        <fullName evidence="1">Polymerase/histidinol phosphatase N-terminal domain-containing protein</fullName>
    </recommendedName>
</protein>
<gene>
    <name evidence="2" type="ORF">METZ01_LOCUS340091</name>
</gene>
<dbReference type="Pfam" id="PF02811">
    <property type="entry name" value="PHP"/>
    <property type="match status" value="1"/>
</dbReference>
<dbReference type="InterPro" id="IPR016195">
    <property type="entry name" value="Pol/histidinol_Pase-like"/>
</dbReference>
<dbReference type="GO" id="GO:0008408">
    <property type="term" value="F:3'-5' exonuclease activity"/>
    <property type="evidence" value="ECO:0007669"/>
    <property type="project" value="InterPro"/>
</dbReference>
<dbReference type="SMART" id="SM00481">
    <property type="entry name" value="POLIIIAc"/>
    <property type="match status" value="1"/>
</dbReference>
<dbReference type="InterPro" id="IPR003141">
    <property type="entry name" value="Pol/His_phosphatase_N"/>
</dbReference>
<dbReference type="PANTHER" id="PTHR32294">
    <property type="entry name" value="DNA POLYMERASE III SUBUNIT ALPHA"/>
    <property type="match status" value="1"/>
</dbReference>
<dbReference type="InterPro" id="IPR004805">
    <property type="entry name" value="DnaE2/DnaE/PolC"/>
</dbReference>
<dbReference type="AlphaFoldDB" id="A0A382QQL2"/>
<reference evidence="2" key="1">
    <citation type="submission" date="2018-05" db="EMBL/GenBank/DDBJ databases">
        <authorList>
            <person name="Lanie J.A."/>
            <person name="Ng W.-L."/>
            <person name="Kazmierczak K.M."/>
            <person name="Andrzejewski T.M."/>
            <person name="Davidsen T.M."/>
            <person name="Wayne K.J."/>
            <person name="Tettelin H."/>
            <person name="Glass J.I."/>
            <person name="Rusch D."/>
            <person name="Podicherti R."/>
            <person name="Tsui H.-C.T."/>
            <person name="Winkler M.E."/>
        </authorList>
    </citation>
    <scope>NUCLEOTIDE SEQUENCE</scope>
</reference>
<sequence length="180" mass="19378">VSPSAPYVELHCHSGFSFLDGASHPDELVRRALELGYPALALTDHNGLYGSMEFARNAKLNGLMPITGAELTLRGCFPKTTGPIPEIEGPHGGHHVTLLAESPAGYANLCRLLTKAHIESPREDPRLPLDTLLDPERSDGLILLTGCRRSPLAAALDSSVAEGEAFARRLVEAFGEERVF</sequence>